<feature type="compositionally biased region" description="Basic and acidic residues" evidence="1">
    <location>
        <begin position="50"/>
        <end position="62"/>
    </location>
</feature>
<proteinExistence type="predicted"/>
<keyword evidence="3" id="KW-1185">Reference proteome</keyword>
<dbReference type="Proteomes" id="UP000054321">
    <property type="component" value="Unassembled WGS sequence"/>
</dbReference>
<organism evidence="2 3">
    <name type="scientific">Oidiodendron maius (strain Zn)</name>
    <dbReference type="NCBI Taxonomy" id="913774"/>
    <lineage>
        <taxon>Eukaryota</taxon>
        <taxon>Fungi</taxon>
        <taxon>Dikarya</taxon>
        <taxon>Ascomycota</taxon>
        <taxon>Pezizomycotina</taxon>
        <taxon>Leotiomycetes</taxon>
        <taxon>Leotiomycetes incertae sedis</taxon>
        <taxon>Myxotrichaceae</taxon>
        <taxon>Oidiodendron</taxon>
    </lineage>
</organism>
<reference evidence="2 3" key="1">
    <citation type="submission" date="2014-04" db="EMBL/GenBank/DDBJ databases">
        <authorList>
            <consortium name="DOE Joint Genome Institute"/>
            <person name="Kuo A."/>
            <person name="Martino E."/>
            <person name="Perotto S."/>
            <person name="Kohler A."/>
            <person name="Nagy L.G."/>
            <person name="Floudas D."/>
            <person name="Copeland A."/>
            <person name="Barry K.W."/>
            <person name="Cichocki N."/>
            <person name="Veneault-Fourrey C."/>
            <person name="LaButti K."/>
            <person name="Lindquist E.A."/>
            <person name="Lipzen A."/>
            <person name="Lundell T."/>
            <person name="Morin E."/>
            <person name="Murat C."/>
            <person name="Sun H."/>
            <person name="Tunlid A."/>
            <person name="Henrissat B."/>
            <person name="Grigoriev I.V."/>
            <person name="Hibbett D.S."/>
            <person name="Martin F."/>
            <person name="Nordberg H.P."/>
            <person name="Cantor M.N."/>
            <person name="Hua S.X."/>
        </authorList>
    </citation>
    <scope>NUCLEOTIDE SEQUENCE [LARGE SCALE GENOMIC DNA]</scope>
    <source>
        <strain evidence="2 3">Zn</strain>
    </source>
</reference>
<dbReference type="OrthoDB" id="3050608at2759"/>
<sequence length="96" mass="9339">MGLTDKVKDVLSGSGVQGGSTTGAGQASSGAGPAPGGAVGAGGSSGQQDYGDKALDFLEQRSGHNLGAGTNEKITDGARGMYEKATGQKVNPKISN</sequence>
<feature type="region of interest" description="Disordered" evidence="1">
    <location>
        <begin position="1"/>
        <end position="96"/>
    </location>
</feature>
<name>A0A0C3CQ14_OIDMZ</name>
<evidence type="ECO:0000313" key="3">
    <source>
        <dbReference type="Proteomes" id="UP000054321"/>
    </source>
</evidence>
<gene>
    <name evidence="2" type="ORF">OIDMADRAFT_19122</name>
</gene>
<feature type="compositionally biased region" description="Low complexity" evidence="1">
    <location>
        <begin position="23"/>
        <end position="32"/>
    </location>
</feature>
<reference evidence="3" key="2">
    <citation type="submission" date="2015-01" db="EMBL/GenBank/DDBJ databases">
        <title>Evolutionary Origins and Diversification of the Mycorrhizal Mutualists.</title>
        <authorList>
            <consortium name="DOE Joint Genome Institute"/>
            <consortium name="Mycorrhizal Genomics Consortium"/>
            <person name="Kohler A."/>
            <person name="Kuo A."/>
            <person name="Nagy L.G."/>
            <person name="Floudas D."/>
            <person name="Copeland A."/>
            <person name="Barry K.W."/>
            <person name="Cichocki N."/>
            <person name="Veneault-Fourrey C."/>
            <person name="LaButti K."/>
            <person name="Lindquist E.A."/>
            <person name="Lipzen A."/>
            <person name="Lundell T."/>
            <person name="Morin E."/>
            <person name="Murat C."/>
            <person name="Riley R."/>
            <person name="Ohm R."/>
            <person name="Sun H."/>
            <person name="Tunlid A."/>
            <person name="Henrissat B."/>
            <person name="Grigoriev I.V."/>
            <person name="Hibbett D.S."/>
            <person name="Martin F."/>
        </authorList>
    </citation>
    <scope>NUCLEOTIDE SEQUENCE [LARGE SCALE GENOMIC DNA]</scope>
    <source>
        <strain evidence="3">Zn</strain>
    </source>
</reference>
<dbReference type="InParanoid" id="A0A0C3CQ14"/>
<dbReference type="AlphaFoldDB" id="A0A0C3CQ14"/>
<dbReference type="EMBL" id="KN832876">
    <property type="protein sequence ID" value="KIN01119.1"/>
    <property type="molecule type" value="Genomic_DNA"/>
</dbReference>
<evidence type="ECO:0000256" key="1">
    <source>
        <dbReference type="SAM" id="MobiDB-lite"/>
    </source>
</evidence>
<accession>A0A0C3CQ14</accession>
<dbReference type="HOGENOM" id="CLU_169797_0_0_1"/>
<protein>
    <submittedName>
        <fullName evidence="2">Uncharacterized protein</fullName>
    </submittedName>
</protein>
<evidence type="ECO:0000313" key="2">
    <source>
        <dbReference type="EMBL" id="KIN01119.1"/>
    </source>
</evidence>
<feature type="compositionally biased region" description="Gly residues" evidence="1">
    <location>
        <begin position="33"/>
        <end position="45"/>
    </location>
</feature>